<evidence type="ECO:0008006" key="3">
    <source>
        <dbReference type="Google" id="ProtNLM"/>
    </source>
</evidence>
<proteinExistence type="predicted"/>
<dbReference type="Proteomes" id="UP000530268">
    <property type="component" value="Unassembled WGS sequence"/>
</dbReference>
<gene>
    <name evidence="1" type="ORF">GGR95_003667</name>
</gene>
<dbReference type="PANTHER" id="PTHR42815">
    <property type="entry name" value="FAD-BINDING, PUTATIVE (AFU_ORTHOLOGUE AFUA_6G07600)-RELATED"/>
    <property type="match status" value="1"/>
</dbReference>
<organism evidence="1 2">
    <name type="scientific">Sulfitobacter undariae</name>
    <dbReference type="NCBI Taxonomy" id="1563671"/>
    <lineage>
        <taxon>Bacteria</taxon>
        <taxon>Pseudomonadati</taxon>
        <taxon>Pseudomonadota</taxon>
        <taxon>Alphaproteobacteria</taxon>
        <taxon>Rhodobacterales</taxon>
        <taxon>Roseobacteraceae</taxon>
        <taxon>Sulfitobacter</taxon>
    </lineage>
</organism>
<reference evidence="1 2" key="1">
    <citation type="submission" date="2020-08" db="EMBL/GenBank/DDBJ databases">
        <title>Genomic Encyclopedia of Type Strains, Phase IV (KMG-IV): sequencing the most valuable type-strain genomes for metagenomic binning, comparative biology and taxonomic classification.</title>
        <authorList>
            <person name="Goeker M."/>
        </authorList>
    </citation>
    <scope>NUCLEOTIDE SEQUENCE [LARGE SCALE GENOMIC DNA]</scope>
    <source>
        <strain evidence="1 2">DSM 102234</strain>
    </source>
</reference>
<evidence type="ECO:0000313" key="2">
    <source>
        <dbReference type="Proteomes" id="UP000530268"/>
    </source>
</evidence>
<dbReference type="InterPro" id="IPR012349">
    <property type="entry name" value="Split_barrel_FMN-bd"/>
</dbReference>
<dbReference type="EMBL" id="JACIEI010000024">
    <property type="protein sequence ID" value="MBB3996001.1"/>
    <property type="molecule type" value="Genomic_DNA"/>
</dbReference>
<name>A0A7W6H1K8_9RHOB</name>
<evidence type="ECO:0000313" key="1">
    <source>
        <dbReference type="EMBL" id="MBB3996001.1"/>
    </source>
</evidence>
<accession>A0A7W6H1K8</accession>
<dbReference type="PANTHER" id="PTHR42815:SF2">
    <property type="entry name" value="FAD-BINDING, PUTATIVE (AFU_ORTHOLOGUE AFUA_6G07600)-RELATED"/>
    <property type="match status" value="1"/>
</dbReference>
<dbReference type="Gene3D" id="2.30.110.10">
    <property type="entry name" value="Electron Transport, Fmn-binding Protein, Chain A"/>
    <property type="match status" value="2"/>
</dbReference>
<dbReference type="AlphaFoldDB" id="A0A7W6H1K8"/>
<sequence length="311" mass="34390">MSDLISVFHEGERKLHQKLNIEERQHQLGLRMIRGQLPDQHREFFAALESIHIGAADDDGHPWAIMRTGAAGFLTSPDDKTLVITSCALLGEPDNLNLTVGAKVSVVGIEFETQRRNRANATIEAVNDSTITMRVDQSYGNCPKYIQVRSKTPKSPSERQALTKAVALSAADIRQVTSADTLLIASRAAHLSDNPRDGVDINHRGGMPGFVTVLDDMTLQFPDYKGNNFYNTFGNIMTDNRIGLQFVDFETGTLLNIKGTAEVVEKLNDGKLPLMGRGLRIKILNIIRAEAALPIRYTLTAYSNRNPLPRP</sequence>
<dbReference type="RefSeq" id="WP_184568249.1">
    <property type="nucleotide sequence ID" value="NZ_JACIEI010000024.1"/>
</dbReference>
<keyword evidence="2" id="KW-1185">Reference proteome</keyword>
<protein>
    <recommendedName>
        <fullName evidence="3">Pyridoxamine 5'-phosphate oxidase putative domain-containing protein</fullName>
    </recommendedName>
</protein>
<dbReference type="SUPFAM" id="SSF50475">
    <property type="entry name" value="FMN-binding split barrel"/>
    <property type="match status" value="1"/>
</dbReference>
<comment type="caution">
    <text evidence="1">The sequence shown here is derived from an EMBL/GenBank/DDBJ whole genome shotgun (WGS) entry which is preliminary data.</text>
</comment>